<dbReference type="EMBL" id="JARKHS020000255">
    <property type="protein sequence ID" value="KAK8789000.1"/>
    <property type="molecule type" value="Genomic_DNA"/>
</dbReference>
<evidence type="ECO:0000313" key="2">
    <source>
        <dbReference type="Proteomes" id="UP001321473"/>
    </source>
</evidence>
<dbReference type="AlphaFoldDB" id="A0AAQ4FP61"/>
<name>A0AAQ4FP61_AMBAM</name>
<dbReference type="Proteomes" id="UP001321473">
    <property type="component" value="Unassembled WGS sequence"/>
</dbReference>
<comment type="caution">
    <text evidence="1">The sequence shown here is derived from an EMBL/GenBank/DDBJ whole genome shotgun (WGS) entry which is preliminary data.</text>
</comment>
<gene>
    <name evidence="1" type="ORF">V5799_021224</name>
</gene>
<organism evidence="1 2">
    <name type="scientific">Amblyomma americanum</name>
    <name type="common">Lone star tick</name>
    <dbReference type="NCBI Taxonomy" id="6943"/>
    <lineage>
        <taxon>Eukaryota</taxon>
        <taxon>Metazoa</taxon>
        <taxon>Ecdysozoa</taxon>
        <taxon>Arthropoda</taxon>
        <taxon>Chelicerata</taxon>
        <taxon>Arachnida</taxon>
        <taxon>Acari</taxon>
        <taxon>Parasitiformes</taxon>
        <taxon>Ixodida</taxon>
        <taxon>Ixodoidea</taxon>
        <taxon>Ixodidae</taxon>
        <taxon>Amblyomminae</taxon>
        <taxon>Amblyomma</taxon>
    </lineage>
</organism>
<dbReference type="PANTHER" id="PTHR43329">
    <property type="entry name" value="EPOXIDE HYDROLASE"/>
    <property type="match status" value="1"/>
</dbReference>
<evidence type="ECO:0000313" key="1">
    <source>
        <dbReference type="EMBL" id="KAK8789000.1"/>
    </source>
</evidence>
<dbReference type="SUPFAM" id="SSF53474">
    <property type="entry name" value="alpha/beta-Hydrolases"/>
    <property type="match status" value="1"/>
</dbReference>
<accession>A0AAQ4FP61</accession>
<keyword evidence="2" id="KW-1185">Reference proteome</keyword>
<dbReference type="Gene3D" id="3.40.50.1820">
    <property type="entry name" value="alpha/beta hydrolase"/>
    <property type="match status" value="2"/>
</dbReference>
<evidence type="ECO:0008006" key="3">
    <source>
        <dbReference type="Google" id="ProtNLM"/>
    </source>
</evidence>
<sequence length="228" mass="26834">MSTNITVHYMKKGCDDNDNRTMLILLHGFLDFWFIWNRQIAALGEEFWYMLPFRHPVVPEQYLIMNDLEFFNKVHKGFTEDEENAHKYVFAQDGALTGAINYYRAFNNDSDQLKKFPYRKINVTTLILWGVKDAFLTTPVAKYNRKWLKSSTVVYYRGAGHWLLRECSTEVTEQIRSFTKNGKHWRLHTMRRQYVEACTECAPPGESWLSTLLPWLPLDASVPTFNGE</sequence>
<reference evidence="1 2" key="1">
    <citation type="journal article" date="2023" name="Arcadia Sci">
        <title>De novo assembly of a long-read Amblyomma americanum tick genome.</title>
        <authorList>
            <person name="Chou S."/>
            <person name="Poskanzer K.E."/>
            <person name="Rollins M."/>
            <person name="Thuy-Boun P.S."/>
        </authorList>
    </citation>
    <scope>NUCLEOTIDE SEQUENCE [LARGE SCALE GENOMIC DNA]</scope>
    <source>
        <strain evidence="1">F_SG_1</strain>
        <tissue evidence="1">Salivary glands</tissue>
    </source>
</reference>
<dbReference type="InterPro" id="IPR029058">
    <property type="entry name" value="AB_hydrolase_fold"/>
</dbReference>
<proteinExistence type="predicted"/>
<protein>
    <recommendedName>
        <fullName evidence="3">Soluble epoxide hydrolase</fullName>
    </recommendedName>
</protein>